<evidence type="ECO:0000313" key="3">
    <source>
        <dbReference type="Proteomes" id="UP000807342"/>
    </source>
</evidence>
<protein>
    <recommendedName>
        <fullName evidence="4">Secreted protein</fullName>
    </recommendedName>
</protein>
<sequence>MPGLMRFACLLMCMLVCAKLRRVEGERYGEVWFWTVIMYVVFVRVPCAHTLPCHQRCPCISLMCISNSST</sequence>
<comment type="caution">
    <text evidence="2">The sequence shown here is derived from an EMBL/GenBank/DDBJ whole genome shotgun (WGS) entry which is preliminary data.</text>
</comment>
<feature type="chain" id="PRO_5040294988" description="Secreted protein" evidence="1">
    <location>
        <begin position="26"/>
        <end position="70"/>
    </location>
</feature>
<reference evidence="2" key="1">
    <citation type="submission" date="2020-11" db="EMBL/GenBank/DDBJ databases">
        <authorList>
            <consortium name="DOE Joint Genome Institute"/>
            <person name="Ahrendt S."/>
            <person name="Riley R."/>
            <person name="Andreopoulos W."/>
            <person name="Labutti K."/>
            <person name="Pangilinan J."/>
            <person name="Ruiz-Duenas F.J."/>
            <person name="Barrasa J.M."/>
            <person name="Sanchez-Garcia M."/>
            <person name="Camarero S."/>
            <person name="Miyauchi S."/>
            <person name="Serrano A."/>
            <person name="Linde D."/>
            <person name="Babiker R."/>
            <person name="Drula E."/>
            <person name="Ayuso-Fernandez I."/>
            <person name="Pacheco R."/>
            <person name="Padilla G."/>
            <person name="Ferreira P."/>
            <person name="Barriuso J."/>
            <person name="Kellner H."/>
            <person name="Castanera R."/>
            <person name="Alfaro M."/>
            <person name="Ramirez L."/>
            <person name="Pisabarro A.G."/>
            <person name="Kuo A."/>
            <person name="Tritt A."/>
            <person name="Lipzen A."/>
            <person name="He G."/>
            <person name="Yan M."/>
            <person name="Ng V."/>
            <person name="Cullen D."/>
            <person name="Martin F."/>
            <person name="Rosso M.-N."/>
            <person name="Henrissat B."/>
            <person name="Hibbett D."/>
            <person name="Martinez A.T."/>
            <person name="Grigoriev I.V."/>
        </authorList>
    </citation>
    <scope>NUCLEOTIDE SEQUENCE</scope>
    <source>
        <strain evidence="2">MF-IS2</strain>
    </source>
</reference>
<accession>A0A9P5X4M8</accession>
<gene>
    <name evidence="2" type="ORF">P691DRAFT_807360</name>
</gene>
<dbReference type="Proteomes" id="UP000807342">
    <property type="component" value="Unassembled WGS sequence"/>
</dbReference>
<evidence type="ECO:0000313" key="2">
    <source>
        <dbReference type="EMBL" id="KAF9444418.1"/>
    </source>
</evidence>
<organism evidence="2 3">
    <name type="scientific">Macrolepiota fuliginosa MF-IS2</name>
    <dbReference type="NCBI Taxonomy" id="1400762"/>
    <lineage>
        <taxon>Eukaryota</taxon>
        <taxon>Fungi</taxon>
        <taxon>Dikarya</taxon>
        <taxon>Basidiomycota</taxon>
        <taxon>Agaricomycotina</taxon>
        <taxon>Agaricomycetes</taxon>
        <taxon>Agaricomycetidae</taxon>
        <taxon>Agaricales</taxon>
        <taxon>Agaricineae</taxon>
        <taxon>Agaricaceae</taxon>
        <taxon>Macrolepiota</taxon>
    </lineage>
</organism>
<dbReference type="EMBL" id="MU151377">
    <property type="protein sequence ID" value="KAF9444418.1"/>
    <property type="molecule type" value="Genomic_DNA"/>
</dbReference>
<dbReference type="AlphaFoldDB" id="A0A9P5X4M8"/>
<proteinExistence type="predicted"/>
<name>A0A9P5X4M8_9AGAR</name>
<keyword evidence="1" id="KW-0732">Signal</keyword>
<keyword evidence="3" id="KW-1185">Reference proteome</keyword>
<evidence type="ECO:0000256" key="1">
    <source>
        <dbReference type="SAM" id="SignalP"/>
    </source>
</evidence>
<evidence type="ECO:0008006" key="4">
    <source>
        <dbReference type="Google" id="ProtNLM"/>
    </source>
</evidence>
<feature type="signal peptide" evidence="1">
    <location>
        <begin position="1"/>
        <end position="25"/>
    </location>
</feature>